<keyword evidence="2" id="KW-0732">Signal</keyword>
<protein>
    <submittedName>
        <fullName evidence="3">Uncharacterized protein</fullName>
    </submittedName>
</protein>
<keyword evidence="4" id="KW-1185">Reference proteome</keyword>
<dbReference type="Proteomes" id="UP000008068">
    <property type="component" value="Unassembled WGS sequence"/>
</dbReference>
<evidence type="ECO:0000256" key="1">
    <source>
        <dbReference type="SAM" id="Phobius"/>
    </source>
</evidence>
<evidence type="ECO:0000313" key="4">
    <source>
        <dbReference type="Proteomes" id="UP000008068"/>
    </source>
</evidence>
<name>G0MYF4_CAEBE</name>
<feature type="transmembrane region" description="Helical" evidence="1">
    <location>
        <begin position="248"/>
        <end position="266"/>
    </location>
</feature>
<feature type="chain" id="PRO_5003404788" evidence="2">
    <location>
        <begin position="18"/>
        <end position="570"/>
    </location>
</feature>
<accession>G0MYF4</accession>
<organism evidence="4">
    <name type="scientific">Caenorhabditis brenneri</name>
    <name type="common">Nematode worm</name>
    <dbReference type="NCBI Taxonomy" id="135651"/>
    <lineage>
        <taxon>Eukaryota</taxon>
        <taxon>Metazoa</taxon>
        <taxon>Ecdysozoa</taxon>
        <taxon>Nematoda</taxon>
        <taxon>Chromadorea</taxon>
        <taxon>Rhabditida</taxon>
        <taxon>Rhabditina</taxon>
        <taxon>Rhabditomorpha</taxon>
        <taxon>Rhabditoidea</taxon>
        <taxon>Rhabditidae</taxon>
        <taxon>Peloderinae</taxon>
        <taxon>Caenorhabditis</taxon>
    </lineage>
</organism>
<gene>
    <name evidence="3" type="ORF">CAEBREN_25234</name>
</gene>
<reference evidence="4" key="1">
    <citation type="submission" date="2011-07" db="EMBL/GenBank/DDBJ databases">
        <authorList>
            <consortium name="Caenorhabditis brenneri Sequencing and Analysis Consortium"/>
            <person name="Wilson R.K."/>
        </authorList>
    </citation>
    <scope>NUCLEOTIDE SEQUENCE [LARGE SCALE GENOMIC DNA]</scope>
    <source>
        <strain evidence="4">PB2801</strain>
    </source>
</reference>
<dbReference type="HOGENOM" id="CLU_478360_0_0_1"/>
<evidence type="ECO:0000313" key="3">
    <source>
        <dbReference type="EMBL" id="EGT47551.1"/>
    </source>
</evidence>
<dbReference type="EMBL" id="GL379820">
    <property type="protein sequence ID" value="EGT47551.1"/>
    <property type="molecule type" value="Genomic_DNA"/>
</dbReference>
<feature type="signal peptide" evidence="2">
    <location>
        <begin position="1"/>
        <end position="17"/>
    </location>
</feature>
<keyword evidence="1" id="KW-1133">Transmembrane helix</keyword>
<keyword evidence="1" id="KW-0472">Membrane</keyword>
<dbReference type="AlphaFoldDB" id="G0MYF4"/>
<feature type="transmembrane region" description="Helical" evidence="1">
    <location>
        <begin position="183"/>
        <end position="202"/>
    </location>
</feature>
<sequence length="570" mass="64312">MLYIFLLLLAWLSPVQVQPSPNANQTLSNITAYYESLLIDPPTPSHFNQSEFPLAERILTITFPNGTNISDLIVGKSVKVHGNVSDNFKFQIQIEHVGVFVLGTNISTVTHLIFANTTEKVHWLTVDCGIIKKHTFGNRVGLGKGNQTASNECGSEKLVLLAITSSATSGEIYIERRSWLEDYTYVLLAITLLLTGLGYYFLCKTCEPGEGTDEEKSEEIRSLVENDEFKPILRDVGTQTRRETDKKYFHIFLIVLLFLTGLGWLFDNQSHIKTDRNVTNFLTDDFSVASWNSFKADVASLDVHVPPRSNIPLAKRIYTYKWPNGTKIDYLLVGKKIKVKENTTTRVVFQLEGSQIGVFAFNETITSFNNRFFVNTTDQTLWLFVKCGIITDFAVSNKKPQEHIDLNKHFSIQCRGSQFTLIAIPKTDISGSIYFGPTSPSPYIAYLIIILAIWIAKMGLNSLPLSKEPVNGLNAVENSEQVIAIMDQSNEETDGTIHTIGRIADFGTQTDFEYVEDNWFWDWIPCWFKKQEKPLDATNQLESGVTDADSDQFHDAMSRFNDEAPDLSLN</sequence>
<dbReference type="InParanoid" id="G0MYF4"/>
<proteinExistence type="predicted"/>
<keyword evidence="1" id="KW-0812">Transmembrane</keyword>
<evidence type="ECO:0000256" key="2">
    <source>
        <dbReference type="SAM" id="SignalP"/>
    </source>
</evidence>